<name>A0A3S4HYX8_SALET</name>
<keyword evidence="2" id="KW-0808">Transferase</keyword>
<protein>
    <submittedName>
        <fullName evidence="2">UDP-phosphate galactose phosphotransferase</fullName>
    </submittedName>
</protein>
<evidence type="ECO:0000256" key="1">
    <source>
        <dbReference type="SAM" id="Phobius"/>
    </source>
</evidence>
<gene>
    <name evidence="2" type="ORF">NCTC6754_04971</name>
</gene>
<keyword evidence="1" id="KW-0812">Transmembrane</keyword>
<evidence type="ECO:0000313" key="2">
    <source>
        <dbReference type="EMBL" id="VEB57599.1"/>
    </source>
</evidence>
<organism evidence="2 3">
    <name type="scientific">Salmonella enterica I</name>
    <dbReference type="NCBI Taxonomy" id="59201"/>
    <lineage>
        <taxon>Bacteria</taxon>
        <taxon>Pseudomonadati</taxon>
        <taxon>Pseudomonadota</taxon>
        <taxon>Gammaproteobacteria</taxon>
        <taxon>Enterobacterales</taxon>
        <taxon>Enterobacteriaceae</taxon>
        <taxon>Salmonella</taxon>
    </lineage>
</organism>
<proteinExistence type="predicted"/>
<dbReference type="AlphaFoldDB" id="A0A3S4HYX8"/>
<sequence length="85" mass="9952">MDNIDNKYNPQLCKIFLAISDLIFFNLALWFSLGCVYFIFDPSTAIYSSRPIRYKSYYAFYFVSSMCRLVLDSFATLYIPQAILV</sequence>
<keyword evidence="1" id="KW-1133">Transmembrane helix</keyword>
<feature type="transmembrane region" description="Helical" evidence="1">
    <location>
        <begin position="60"/>
        <end position="79"/>
    </location>
</feature>
<evidence type="ECO:0000313" key="3">
    <source>
        <dbReference type="Proteomes" id="UP000269208"/>
    </source>
</evidence>
<dbReference type="PROSITE" id="PS51257">
    <property type="entry name" value="PROKAR_LIPOPROTEIN"/>
    <property type="match status" value="1"/>
</dbReference>
<dbReference type="GO" id="GO:0016740">
    <property type="term" value="F:transferase activity"/>
    <property type="evidence" value="ECO:0007669"/>
    <property type="project" value="UniProtKB-KW"/>
</dbReference>
<keyword evidence="1" id="KW-0472">Membrane</keyword>
<reference evidence="2 3" key="1">
    <citation type="submission" date="2018-12" db="EMBL/GenBank/DDBJ databases">
        <authorList>
            <consortium name="Pathogen Informatics"/>
        </authorList>
    </citation>
    <scope>NUCLEOTIDE SEQUENCE [LARGE SCALE GENOMIC DNA]</scope>
    <source>
        <strain evidence="2 3">NCTC6754</strain>
    </source>
</reference>
<dbReference type="EMBL" id="LR134190">
    <property type="protein sequence ID" value="VEB57599.1"/>
    <property type="molecule type" value="Genomic_DNA"/>
</dbReference>
<accession>A0A3S4HYX8</accession>
<dbReference type="Proteomes" id="UP000269208">
    <property type="component" value="Chromosome"/>
</dbReference>
<feature type="transmembrane region" description="Helical" evidence="1">
    <location>
        <begin position="12"/>
        <end position="40"/>
    </location>
</feature>